<comment type="similarity">
    <text evidence="1 5">Belongs to the enoyl-CoA hydratase/isomerase family.</text>
</comment>
<dbReference type="PANTHER" id="PTHR11941:SF54">
    <property type="entry name" value="ENOYL-COA HYDRATASE, MITOCHONDRIAL"/>
    <property type="match status" value="1"/>
</dbReference>
<gene>
    <name evidence="6" type="ORF">GCM10009854_40510</name>
</gene>
<dbReference type="PANTHER" id="PTHR11941">
    <property type="entry name" value="ENOYL-COA HYDRATASE-RELATED"/>
    <property type="match status" value="1"/>
</dbReference>
<comment type="caution">
    <text evidence="6">The sequence shown here is derived from an EMBL/GenBank/DDBJ whole genome shotgun (WGS) entry which is preliminary data.</text>
</comment>
<dbReference type="Gene3D" id="3.90.226.10">
    <property type="entry name" value="2-enoyl-CoA Hydratase, Chain A, domain 1"/>
    <property type="match status" value="1"/>
</dbReference>
<evidence type="ECO:0000313" key="6">
    <source>
        <dbReference type="EMBL" id="GAA2358054.1"/>
    </source>
</evidence>
<dbReference type="Gene3D" id="1.10.12.10">
    <property type="entry name" value="Lyase 2-enoyl-coa Hydratase, Chain A, domain 2"/>
    <property type="match status" value="1"/>
</dbReference>
<dbReference type="Proteomes" id="UP001501218">
    <property type="component" value="Unassembled WGS sequence"/>
</dbReference>
<sequence>MDVDNRDPIQVAKATEHILAERRDSVVLVSLNRPKALNALCDALTRELTEVLDATDQDDTVAAVVITGSAKAFAAGADIKEMQPKNFVDVYLEDFITSSWERASTVRKPIIAAVSGYALGGGAELAMMCDMIIAAESAKFGQPEITIGVLPGAGGTQRLARAVGKSKAMDMVLTGRVVDAAEAERIGLVARVVPDEELVNEAVAAAKEIAGYSRPAVLLAKESVNRAFESTLAEGLRFERRMFHAAFATEGQSEGMDAFINKREADYTDR</sequence>
<name>A0ABP5TQ87_9PSEU</name>
<keyword evidence="2" id="KW-0456">Lyase</keyword>
<dbReference type="NCBIfam" id="NF004517">
    <property type="entry name" value="PRK05862.1"/>
    <property type="match status" value="1"/>
</dbReference>
<dbReference type="InterPro" id="IPR018376">
    <property type="entry name" value="Enoyl-CoA_hyd/isom_CS"/>
</dbReference>
<comment type="catalytic activity">
    <reaction evidence="3">
        <text>a (3S)-3-hydroxyacyl-CoA = a (2E)-enoyl-CoA + H2O</text>
        <dbReference type="Rhea" id="RHEA:16105"/>
        <dbReference type="ChEBI" id="CHEBI:15377"/>
        <dbReference type="ChEBI" id="CHEBI:57318"/>
        <dbReference type="ChEBI" id="CHEBI:58856"/>
        <dbReference type="EC" id="4.2.1.17"/>
    </reaction>
</comment>
<dbReference type="Pfam" id="PF00378">
    <property type="entry name" value="ECH_1"/>
    <property type="match status" value="1"/>
</dbReference>
<dbReference type="CDD" id="cd06558">
    <property type="entry name" value="crotonase-like"/>
    <property type="match status" value="1"/>
</dbReference>
<evidence type="ECO:0000256" key="1">
    <source>
        <dbReference type="ARBA" id="ARBA00005254"/>
    </source>
</evidence>
<accession>A0ABP5TQ87</accession>
<dbReference type="InterPro" id="IPR029045">
    <property type="entry name" value="ClpP/crotonase-like_dom_sf"/>
</dbReference>
<organism evidence="6 7">
    <name type="scientific">Saccharopolyspora halophila</name>
    <dbReference type="NCBI Taxonomy" id="405551"/>
    <lineage>
        <taxon>Bacteria</taxon>
        <taxon>Bacillati</taxon>
        <taxon>Actinomycetota</taxon>
        <taxon>Actinomycetes</taxon>
        <taxon>Pseudonocardiales</taxon>
        <taxon>Pseudonocardiaceae</taxon>
        <taxon>Saccharopolyspora</taxon>
    </lineage>
</organism>
<reference evidence="7" key="1">
    <citation type="journal article" date="2019" name="Int. J. Syst. Evol. Microbiol.">
        <title>The Global Catalogue of Microorganisms (GCM) 10K type strain sequencing project: providing services to taxonomists for standard genome sequencing and annotation.</title>
        <authorList>
            <consortium name="The Broad Institute Genomics Platform"/>
            <consortium name="The Broad Institute Genome Sequencing Center for Infectious Disease"/>
            <person name="Wu L."/>
            <person name="Ma J."/>
        </authorList>
    </citation>
    <scope>NUCLEOTIDE SEQUENCE [LARGE SCALE GENOMIC DNA]</scope>
    <source>
        <strain evidence="7">JCM 16221</strain>
    </source>
</reference>
<dbReference type="RefSeq" id="WP_344135202.1">
    <property type="nucleotide sequence ID" value="NZ_BAAARA010000019.1"/>
</dbReference>
<dbReference type="InterPro" id="IPR001753">
    <property type="entry name" value="Enoyl-CoA_hydra/iso"/>
</dbReference>
<evidence type="ECO:0000256" key="3">
    <source>
        <dbReference type="ARBA" id="ARBA00023709"/>
    </source>
</evidence>
<dbReference type="InterPro" id="IPR014748">
    <property type="entry name" value="Enoyl-CoA_hydra_C"/>
</dbReference>
<dbReference type="SUPFAM" id="SSF52096">
    <property type="entry name" value="ClpP/crotonase"/>
    <property type="match status" value="1"/>
</dbReference>
<protein>
    <submittedName>
        <fullName evidence="6">Enoyl-CoA hydratase</fullName>
    </submittedName>
</protein>
<evidence type="ECO:0000256" key="2">
    <source>
        <dbReference type="ARBA" id="ARBA00023239"/>
    </source>
</evidence>
<dbReference type="PROSITE" id="PS00166">
    <property type="entry name" value="ENOYL_COA_HYDRATASE"/>
    <property type="match status" value="1"/>
</dbReference>
<dbReference type="EMBL" id="BAAARA010000019">
    <property type="protein sequence ID" value="GAA2358054.1"/>
    <property type="molecule type" value="Genomic_DNA"/>
</dbReference>
<evidence type="ECO:0000256" key="5">
    <source>
        <dbReference type="RuleBase" id="RU003707"/>
    </source>
</evidence>
<comment type="catalytic activity">
    <reaction evidence="4">
        <text>a 4-saturated-(3S)-3-hydroxyacyl-CoA = a (3E)-enoyl-CoA + H2O</text>
        <dbReference type="Rhea" id="RHEA:20724"/>
        <dbReference type="ChEBI" id="CHEBI:15377"/>
        <dbReference type="ChEBI" id="CHEBI:58521"/>
        <dbReference type="ChEBI" id="CHEBI:137480"/>
        <dbReference type="EC" id="4.2.1.17"/>
    </reaction>
</comment>
<keyword evidence="7" id="KW-1185">Reference proteome</keyword>
<evidence type="ECO:0000256" key="4">
    <source>
        <dbReference type="ARBA" id="ARBA00023717"/>
    </source>
</evidence>
<proteinExistence type="inferred from homology"/>
<evidence type="ECO:0000313" key="7">
    <source>
        <dbReference type="Proteomes" id="UP001501218"/>
    </source>
</evidence>